<keyword evidence="4" id="KW-0443">Lipid metabolism</keyword>
<dbReference type="Pfam" id="PF00135">
    <property type="entry name" value="COesterase"/>
    <property type="match status" value="1"/>
</dbReference>
<dbReference type="GO" id="GO:0004806">
    <property type="term" value="F:triacylglycerol lipase activity"/>
    <property type="evidence" value="ECO:0007669"/>
    <property type="project" value="UniProtKB-EC"/>
</dbReference>
<evidence type="ECO:0000313" key="8">
    <source>
        <dbReference type="Proteomes" id="UP000190831"/>
    </source>
</evidence>
<protein>
    <recommendedName>
        <fullName evidence="5">Carboxylic ester hydrolase</fullName>
        <ecNumber evidence="5">3.1.1.-</ecNumber>
    </recommendedName>
</protein>
<evidence type="ECO:0000256" key="3">
    <source>
        <dbReference type="ARBA" id="ARBA00022801"/>
    </source>
</evidence>
<dbReference type="GO" id="GO:0016042">
    <property type="term" value="P:lipid catabolic process"/>
    <property type="evidence" value="ECO:0007669"/>
    <property type="project" value="UniProtKB-KW"/>
</dbReference>
<dbReference type="PANTHER" id="PTHR43142:SF8">
    <property type="entry name" value="CARBOXYLIC ESTER HYDROLASE"/>
    <property type="match status" value="1"/>
</dbReference>
<accession>A0A1G4MGS4</accession>
<dbReference type="STRING" id="4955.A0A1G4MGS4"/>
<keyword evidence="3 5" id="KW-0378">Hydrolase</keyword>
<dbReference type="InterPro" id="IPR002018">
    <property type="entry name" value="CarbesteraseB"/>
</dbReference>
<reference evidence="8" key="1">
    <citation type="submission" date="2016-03" db="EMBL/GenBank/DDBJ databases">
        <authorList>
            <person name="Devillers H."/>
        </authorList>
    </citation>
    <scope>NUCLEOTIDE SEQUENCE [LARGE SCALE GENOMIC DNA]</scope>
</reference>
<dbReference type="InterPro" id="IPR029058">
    <property type="entry name" value="AB_hydrolase_fold"/>
</dbReference>
<organism evidence="7 8">
    <name type="scientific">Lachancea fermentati</name>
    <name type="common">Zygosaccharomyces fermentati</name>
    <dbReference type="NCBI Taxonomy" id="4955"/>
    <lineage>
        <taxon>Eukaryota</taxon>
        <taxon>Fungi</taxon>
        <taxon>Dikarya</taxon>
        <taxon>Ascomycota</taxon>
        <taxon>Saccharomycotina</taxon>
        <taxon>Saccharomycetes</taxon>
        <taxon>Saccharomycetales</taxon>
        <taxon>Saccharomycetaceae</taxon>
        <taxon>Lachancea</taxon>
    </lineage>
</organism>
<evidence type="ECO:0000256" key="1">
    <source>
        <dbReference type="ARBA" id="ARBA00001024"/>
    </source>
</evidence>
<dbReference type="Proteomes" id="UP000190831">
    <property type="component" value="Chromosome F"/>
</dbReference>
<evidence type="ECO:0000256" key="5">
    <source>
        <dbReference type="RuleBase" id="RU361235"/>
    </source>
</evidence>
<dbReference type="AlphaFoldDB" id="A0A1G4MGS4"/>
<evidence type="ECO:0000256" key="4">
    <source>
        <dbReference type="ARBA" id="ARBA00022963"/>
    </source>
</evidence>
<dbReference type="PANTHER" id="PTHR43142">
    <property type="entry name" value="CARBOXYLIC ESTER HYDROLASE"/>
    <property type="match status" value="1"/>
</dbReference>
<dbReference type="Gene3D" id="3.40.50.1820">
    <property type="entry name" value="alpha/beta hydrolase"/>
    <property type="match status" value="1"/>
</dbReference>
<dbReference type="EC" id="3.1.1.-" evidence="5"/>
<gene>
    <name evidence="7" type="ORF">LAFE_0F18096G</name>
</gene>
<dbReference type="OMA" id="QVGDACH"/>
<sequence>MGQNISTAGAPTHEVVIPGQGRLKGFTLSSPKSGNLTTHRFCRVPYALPCLGDYRFKKPRPIPETYDYSGEYRDFGLKCPQPAVANPTFGYTKSLSDEDITHLNIWVPSSDVHKPVGGWPVFIYIHGGWLQYGDPNNAYFNAVELFDDEEFSQKFILVCPGYRLNIFGFLSAKELLEEDPESSNFGFWDQRLAIEWTYKNIVHFGGNPEKITLGGLSAGAYSTFFQLAYEVYHPAETQIIKQIVLFSNGVYVQPKTVEESQEQFNEIVEKLGIDPSISPEQKLTQLRKLDATFIEDFIPTLNFHTFRAVTDDHFVSSSLISDLASGVYAKKLSEKQVRIICGDVDNEPLRYSLLNTPTSVRALEVQVENYYPKKIVPTLERLYDYGSLNPNEEDFLEKLRIVYGNIIGDGQVYSSERGFINSLVVNGFPKEKIFRYRICFRANFLDKFMKPSINVPHAGDFTVWFYSLREGFTETERNYVNQWLKPYLEFLNFQERITDWNTTQINRFRLFRRDGTIDYVTDPDWEWGVKVAEAVYKCQT</sequence>
<dbReference type="PROSITE" id="PS00122">
    <property type="entry name" value="CARBOXYLESTERASE_B_1"/>
    <property type="match status" value="1"/>
</dbReference>
<dbReference type="SUPFAM" id="SSF53474">
    <property type="entry name" value="alpha/beta-Hydrolases"/>
    <property type="match status" value="1"/>
</dbReference>
<comment type="catalytic activity">
    <reaction evidence="1">
        <text>a triacylglycerol + H2O = a diacylglycerol + a fatty acid + H(+)</text>
        <dbReference type="Rhea" id="RHEA:12044"/>
        <dbReference type="ChEBI" id="CHEBI:15377"/>
        <dbReference type="ChEBI" id="CHEBI:15378"/>
        <dbReference type="ChEBI" id="CHEBI:17855"/>
        <dbReference type="ChEBI" id="CHEBI:18035"/>
        <dbReference type="ChEBI" id="CHEBI:28868"/>
        <dbReference type="EC" id="3.1.1.3"/>
    </reaction>
</comment>
<name>A0A1G4MGS4_LACFM</name>
<dbReference type="EMBL" id="LT598490">
    <property type="protein sequence ID" value="SCW02961.1"/>
    <property type="molecule type" value="Genomic_DNA"/>
</dbReference>
<evidence type="ECO:0000259" key="6">
    <source>
        <dbReference type="Pfam" id="PF00135"/>
    </source>
</evidence>
<evidence type="ECO:0000256" key="2">
    <source>
        <dbReference type="ARBA" id="ARBA00005964"/>
    </source>
</evidence>
<keyword evidence="8" id="KW-1185">Reference proteome</keyword>
<proteinExistence type="inferred from homology"/>
<keyword evidence="4" id="KW-0442">Lipid degradation</keyword>
<dbReference type="InterPro" id="IPR019826">
    <property type="entry name" value="Carboxylesterase_B_AS"/>
</dbReference>
<dbReference type="OrthoDB" id="6846267at2759"/>
<evidence type="ECO:0000313" key="7">
    <source>
        <dbReference type="EMBL" id="SCW02961.1"/>
    </source>
</evidence>
<feature type="domain" description="Carboxylesterase type B" evidence="6">
    <location>
        <begin position="17"/>
        <end position="470"/>
    </location>
</feature>
<comment type="similarity">
    <text evidence="2 5">Belongs to the type-B carboxylesterase/lipase family.</text>
</comment>